<dbReference type="Gene3D" id="3.40.630.30">
    <property type="match status" value="1"/>
</dbReference>
<dbReference type="InterPro" id="IPR000182">
    <property type="entry name" value="GNAT_dom"/>
</dbReference>
<dbReference type="EMBL" id="GL438984">
    <property type="protein sequence ID" value="EFN67988.1"/>
    <property type="molecule type" value="Genomic_DNA"/>
</dbReference>
<evidence type="ECO:0000256" key="9">
    <source>
        <dbReference type="SAM" id="SignalP"/>
    </source>
</evidence>
<evidence type="ECO:0000313" key="11">
    <source>
        <dbReference type="EMBL" id="EFN67988.1"/>
    </source>
</evidence>
<protein>
    <recommendedName>
        <fullName evidence="4">phospholipase A1</fullName>
        <ecNumber evidence="4">3.1.1.32</ecNumber>
    </recommendedName>
</protein>
<comment type="catalytic activity">
    <reaction evidence="1">
        <text>a 1,2-diacyl-sn-glycero-3-phosphocholine + H2O = a 2-acyl-sn-glycero-3-phosphocholine + a fatty acid + H(+)</text>
        <dbReference type="Rhea" id="RHEA:18689"/>
        <dbReference type="ChEBI" id="CHEBI:15377"/>
        <dbReference type="ChEBI" id="CHEBI:15378"/>
        <dbReference type="ChEBI" id="CHEBI:28868"/>
        <dbReference type="ChEBI" id="CHEBI:57643"/>
        <dbReference type="ChEBI" id="CHEBI:57875"/>
        <dbReference type="EC" id="3.1.1.32"/>
    </reaction>
</comment>
<dbReference type="Pfam" id="PF00583">
    <property type="entry name" value="Acetyltransf_1"/>
    <property type="match status" value="1"/>
</dbReference>
<dbReference type="Pfam" id="PF00151">
    <property type="entry name" value="Lipase"/>
    <property type="match status" value="1"/>
</dbReference>
<dbReference type="PROSITE" id="PS51186">
    <property type="entry name" value="GNAT"/>
    <property type="match status" value="1"/>
</dbReference>
<dbReference type="InterPro" id="IPR033906">
    <property type="entry name" value="Lipase_N"/>
</dbReference>
<dbReference type="STRING" id="104421.E2AF33"/>
<accession>E2AF33</accession>
<dbReference type="InParanoid" id="E2AF33"/>
<keyword evidence="5" id="KW-0964">Secreted</keyword>
<reference evidence="11 12" key="1">
    <citation type="journal article" date="2010" name="Science">
        <title>Genomic comparison of the ants Camponotus floridanus and Harpegnathos saltator.</title>
        <authorList>
            <person name="Bonasio R."/>
            <person name="Zhang G."/>
            <person name="Ye C."/>
            <person name="Mutti N.S."/>
            <person name="Fang X."/>
            <person name="Qin N."/>
            <person name="Donahue G."/>
            <person name="Yang P."/>
            <person name="Li Q."/>
            <person name="Li C."/>
            <person name="Zhang P."/>
            <person name="Huang Z."/>
            <person name="Berger S.L."/>
            <person name="Reinberg D."/>
            <person name="Wang J."/>
            <person name="Liebig J."/>
        </authorList>
    </citation>
    <scope>NUCLEOTIDE SEQUENCE [LARGE SCALE GENOMIC DNA]</scope>
    <source>
        <strain evidence="12">C129</strain>
    </source>
</reference>
<dbReference type="PRINTS" id="PR00821">
    <property type="entry name" value="TAGLIPASE"/>
</dbReference>
<dbReference type="InterPro" id="IPR029058">
    <property type="entry name" value="AB_hydrolase_fold"/>
</dbReference>
<evidence type="ECO:0000259" key="10">
    <source>
        <dbReference type="PROSITE" id="PS51186"/>
    </source>
</evidence>
<gene>
    <name evidence="11" type="ORF">EAG_10526</name>
</gene>
<name>E2AF33_CAMFO</name>
<evidence type="ECO:0000256" key="6">
    <source>
        <dbReference type="ARBA" id="ARBA00022801"/>
    </source>
</evidence>
<dbReference type="Gene3D" id="3.40.50.1820">
    <property type="entry name" value="alpha/beta hydrolase"/>
    <property type="match status" value="1"/>
</dbReference>
<evidence type="ECO:0000313" key="12">
    <source>
        <dbReference type="Proteomes" id="UP000000311"/>
    </source>
</evidence>
<dbReference type="InterPro" id="IPR000734">
    <property type="entry name" value="TAG_lipase"/>
</dbReference>
<evidence type="ECO:0000256" key="5">
    <source>
        <dbReference type="ARBA" id="ARBA00022525"/>
    </source>
</evidence>
<dbReference type="SUPFAM" id="SSF55729">
    <property type="entry name" value="Acyl-CoA N-acyltransferases (Nat)"/>
    <property type="match status" value="1"/>
</dbReference>
<dbReference type="Proteomes" id="UP000000311">
    <property type="component" value="Unassembled WGS sequence"/>
</dbReference>
<sequence length="594" mass="66757">MQPVILHHVLFALLIIAVTTSIDGKLHPVKLRTARNRSMLRRIAIFREEKSKICYDLLGCFADQPQHLSIKKPPEHPSIIQTRFFLYTHADRPNPELLQYGDNLRSIVHSRFNVTKHLKVLIHGFKGSGNDISLILGVNLLLDIEDANIVVLDWTKGAGTTYAAAVANSELVGRQLALILLDTINLGIDPTNIHVIGFSLGAHVAGCASEVLKRKNLLLGRITGLDPASPFFRRHLFREKSRKLDATDAHLVDVIHTDGSQDFADGFGLLKPIGHIDFFPNGGREQPGCTDVKNSVVVSHIKEELLDRNIACSHLRAWQLFVESIRSQNEKCKFIAWPCPQGGLSFTKGMCFPMESSDWNQEMGYAANRGSLGIYYLSTRAEKPFCGQPLRASVTMSEGMPQVSGILFFKIFLGNSTTLFKIQCKLYMSNRFSRFWVAEAIQPNLVTQHPKEVHYTILTEQQYCQANMGVSLQAKKIVGTICLTKSHTLDKCAWIKRLCVHKQYQRKGIATCLLNTAVEFAIEAGYSCANIVASQYTEGGKELCLKKGFELKQIYHKSILGSYVMILMYELSYQIKPSEDDYLPCIGKYYLNHY</sequence>
<keyword evidence="6" id="KW-0378">Hydrolase</keyword>
<dbReference type="InterPro" id="IPR016181">
    <property type="entry name" value="Acyl_CoA_acyltransferase"/>
</dbReference>
<evidence type="ECO:0000256" key="2">
    <source>
        <dbReference type="ARBA" id="ARBA00004613"/>
    </source>
</evidence>
<evidence type="ECO:0000256" key="8">
    <source>
        <dbReference type="RuleBase" id="RU004262"/>
    </source>
</evidence>
<dbReference type="CDD" id="cd00707">
    <property type="entry name" value="Pancreat_lipase_like"/>
    <property type="match status" value="1"/>
</dbReference>
<keyword evidence="9" id="KW-0732">Signal</keyword>
<organism evidence="12">
    <name type="scientific">Camponotus floridanus</name>
    <name type="common">Florida carpenter ant</name>
    <dbReference type="NCBI Taxonomy" id="104421"/>
    <lineage>
        <taxon>Eukaryota</taxon>
        <taxon>Metazoa</taxon>
        <taxon>Ecdysozoa</taxon>
        <taxon>Arthropoda</taxon>
        <taxon>Hexapoda</taxon>
        <taxon>Insecta</taxon>
        <taxon>Pterygota</taxon>
        <taxon>Neoptera</taxon>
        <taxon>Endopterygota</taxon>
        <taxon>Hymenoptera</taxon>
        <taxon>Apocrita</taxon>
        <taxon>Aculeata</taxon>
        <taxon>Formicoidea</taxon>
        <taxon>Formicidae</taxon>
        <taxon>Formicinae</taxon>
        <taxon>Camponotus</taxon>
    </lineage>
</organism>
<dbReference type="OMA" id="GMCFPME"/>
<dbReference type="EC" id="3.1.1.32" evidence="4"/>
<dbReference type="PANTHER" id="PTHR11610">
    <property type="entry name" value="LIPASE"/>
    <property type="match status" value="1"/>
</dbReference>
<evidence type="ECO:0000256" key="1">
    <source>
        <dbReference type="ARBA" id="ARBA00000111"/>
    </source>
</evidence>
<dbReference type="OrthoDB" id="270009at2759"/>
<dbReference type="GO" id="GO:0016747">
    <property type="term" value="F:acyltransferase activity, transferring groups other than amino-acyl groups"/>
    <property type="evidence" value="ECO:0007669"/>
    <property type="project" value="InterPro"/>
</dbReference>
<dbReference type="GO" id="GO:0008970">
    <property type="term" value="F:phospholipase A1 activity"/>
    <property type="evidence" value="ECO:0007669"/>
    <property type="project" value="UniProtKB-EC"/>
</dbReference>
<comment type="similarity">
    <text evidence="3 8">Belongs to the AB hydrolase superfamily. Lipase family.</text>
</comment>
<dbReference type="GO" id="GO:0016042">
    <property type="term" value="P:lipid catabolic process"/>
    <property type="evidence" value="ECO:0007669"/>
    <property type="project" value="TreeGrafter"/>
</dbReference>
<proteinExistence type="inferred from homology"/>
<dbReference type="SUPFAM" id="SSF53474">
    <property type="entry name" value="alpha/beta-Hydrolases"/>
    <property type="match status" value="1"/>
</dbReference>
<keyword evidence="12" id="KW-1185">Reference proteome</keyword>
<dbReference type="PANTHER" id="PTHR11610:SF186">
    <property type="entry name" value="FI22312P1"/>
    <property type="match status" value="1"/>
</dbReference>
<evidence type="ECO:0000256" key="3">
    <source>
        <dbReference type="ARBA" id="ARBA00010701"/>
    </source>
</evidence>
<dbReference type="GO" id="GO:0005615">
    <property type="term" value="C:extracellular space"/>
    <property type="evidence" value="ECO:0007669"/>
    <property type="project" value="TreeGrafter"/>
</dbReference>
<feature type="chain" id="PRO_5003156712" description="phospholipase A1" evidence="9">
    <location>
        <begin position="22"/>
        <end position="594"/>
    </location>
</feature>
<dbReference type="AlphaFoldDB" id="E2AF33"/>
<dbReference type="InterPro" id="IPR013818">
    <property type="entry name" value="Lipase"/>
</dbReference>
<feature type="signal peptide" evidence="9">
    <location>
        <begin position="1"/>
        <end position="21"/>
    </location>
</feature>
<evidence type="ECO:0000256" key="4">
    <source>
        <dbReference type="ARBA" id="ARBA00013179"/>
    </source>
</evidence>
<comment type="subcellular location">
    <subcellularLocation>
        <location evidence="2">Secreted</location>
    </subcellularLocation>
</comment>
<dbReference type="CDD" id="cd04301">
    <property type="entry name" value="NAT_SF"/>
    <property type="match status" value="1"/>
</dbReference>
<evidence type="ECO:0000256" key="7">
    <source>
        <dbReference type="ARBA" id="ARBA00023157"/>
    </source>
</evidence>
<feature type="domain" description="N-acetyltransferase" evidence="10">
    <location>
        <begin position="433"/>
        <end position="570"/>
    </location>
</feature>
<keyword evidence="7" id="KW-1015">Disulfide bond</keyword>